<accession>A0A259TVD2</accession>
<evidence type="ECO:0000313" key="2">
    <source>
        <dbReference type="EMBL" id="OZC01725.1"/>
    </source>
</evidence>
<dbReference type="GO" id="GO:0071949">
    <property type="term" value="F:FAD binding"/>
    <property type="evidence" value="ECO:0007669"/>
    <property type="project" value="InterPro"/>
</dbReference>
<dbReference type="RefSeq" id="WP_094545343.1">
    <property type="nucleotide sequence ID" value="NZ_MQWB01000001.1"/>
</dbReference>
<dbReference type="InterPro" id="IPR036046">
    <property type="entry name" value="Acylphosphatase-like_dom_sf"/>
</dbReference>
<dbReference type="Gene3D" id="3.30.70.100">
    <property type="match status" value="1"/>
</dbReference>
<evidence type="ECO:0000313" key="3">
    <source>
        <dbReference type="Proteomes" id="UP000216446"/>
    </source>
</evidence>
<protein>
    <recommendedName>
        <fullName evidence="1">BLUF domain-containing protein</fullName>
    </recommendedName>
</protein>
<keyword evidence="3" id="KW-1185">Reference proteome</keyword>
<comment type="caution">
    <text evidence="2">The sequence shown here is derived from an EMBL/GenBank/DDBJ whole genome shotgun (WGS) entry which is preliminary data.</text>
</comment>
<dbReference type="AlphaFoldDB" id="A0A259TVD2"/>
<dbReference type="Pfam" id="PF04940">
    <property type="entry name" value="BLUF"/>
    <property type="match status" value="1"/>
</dbReference>
<evidence type="ECO:0000259" key="1">
    <source>
        <dbReference type="PROSITE" id="PS50925"/>
    </source>
</evidence>
<organism evidence="2 3">
    <name type="scientific">Rubricoccus marinus</name>
    <dbReference type="NCBI Taxonomy" id="716817"/>
    <lineage>
        <taxon>Bacteria</taxon>
        <taxon>Pseudomonadati</taxon>
        <taxon>Rhodothermota</taxon>
        <taxon>Rhodothermia</taxon>
        <taxon>Rhodothermales</taxon>
        <taxon>Rubricoccaceae</taxon>
        <taxon>Rubricoccus</taxon>
    </lineage>
</organism>
<name>A0A259TVD2_9BACT</name>
<dbReference type="InterPro" id="IPR007024">
    <property type="entry name" value="BLUF_domain"/>
</dbReference>
<dbReference type="EMBL" id="MQWB01000001">
    <property type="protein sequence ID" value="OZC01725.1"/>
    <property type="molecule type" value="Genomic_DNA"/>
</dbReference>
<dbReference type="SUPFAM" id="SSF54975">
    <property type="entry name" value="Acylphosphatase/BLUF domain-like"/>
    <property type="match status" value="1"/>
</dbReference>
<gene>
    <name evidence="2" type="ORF">BSZ36_01230</name>
</gene>
<dbReference type="Proteomes" id="UP000216446">
    <property type="component" value="Unassembled WGS sequence"/>
</dbReference>
<proteinExistence type="predicted"/>
<dbReference type="InParanoid" id="A0A259TVD2"/>
<dbReference type="OrthoDB" id="1122028at2"/>
<sequence>MLYALLYRSVATHPVGELSLRALTVRAAQRNKELGVTGVLLHGVHEHLPEIPGAFLQWIEGPEEAVRKLFESISDDPRHQNVETIAEGPLAKLAGTNQRLFPDWDMEAGTIGELPATLAGFLTYVRRQKRGGGWALAA</sequence>
<reference evidence="2 3" key="1">
    <citation type="submission" date="2016-11" db="EMBL/GenBank/DDBJ databases">
        <title>Study of marine rhodopsin-containing bacteria.</title>
        <authorList>
            <person name="Yoshizawa S."/>
            <person name="Kumagai Y."/>
            <person name="Kogure K."/>
        </authorList>
    </citation>
    <scope>NUCLEOTIDE SEQUENCE [LARGE SCALE GENOMIC DNA]</scope>
    <source>
        <strain evidence="2 3">SG-29</strain>
    </source>
</reference>
<dbReference type="SMART" id="SM01034">
    <property type="entry name" value="BLUF"/>
    <property type="match status" value="1"/>
</dbReference>
<dbReference type="PROSITE" id="PS50925">
    <property type="entry name" value="BLUF"/>
    <property type="match status" value="1"/>
</dbReference>
<feature type="domain" description="BLUF" evidence="1">
    <location>
        <begin position="2"/>
        <end position="107"/>
    </location>
</feature>
<dbReference type="GO" id="GO:0009882">
    <property type="term" value="F:blue light photoreceptor activity"/>
    <property type="evidence" value="ECO:0007669"/>
    <property type="project" value="InterPro"/>
</dbReference>